<sequence length="156" mass="17414">MQQAIEESKKAQTIGEVPIGAVIVKDDKIIARAHNLRETSQLSTAHAELLAIHEANKALGSWRLEECTLYVTLEPCPMCAGAIVQSRIPKVVYGAKDPKGGCCGTIYNLLEEQQFNHQCEVISGVMEEECGQLLTTFFKELRQKKKRNKIDKQETN</sequence>
<gene>
    <name evidence="8 10" type="primary">tadA</name>
    <name evidence="10" type="ORF">T23_19070</name>
</gene>
<keyword evidence="4 8" id="KW-0479">Metal-binding</keyword>
<dbReference type="Pfam" id="PF14437">
    <property type="entry name" value="MafB19-deam"/>
    <property type="match status" value="1"/>
</dbReference>
<comment type="cofactor">
    <cofactor evidence="8">
        <name>Zn(2+)</name>
        <dbReference type="ChEBI" id="CHEBI:29105"/>
    </cofactor>
    <text evidence="8">Binds 1 zinc ion per subunit.</text>
</comment>
<dbReference type="HAMAP" id="MF_00972">
    <property type="entry name" value="tRNA_aden_deaminase"/>
    <property type="match status" value="1"/>
</dbReference>
<evidence type="ECO:0000256" key="7">
    <source>
        <dbReference type="ARBA" id="ARBA00048045"/>
    </source>
</evidence>
<accession>A0ABN6ZDK0</accession>
<dbReference type="InterPro" id="IPR058535">
    <property type="entry name" value="MafB19-deam"/>
</dbReference>
<dbReference type="PROSITE" id="PS00903">
    <property type="entry name" value="CYT_DCMP_DEAMINASES_1"/>
    <property type="match status" value="1"/>
</dbReference>
<evidence type="ECO:0000256" key="8">
    <source>
        <dbReference type="HAMAP-Rule" id="MF_00972"/>
    </source>
</evidence>
<evidence type="ECO:0000313" key="10">
    <source>
        <dbReference type="EMBL" id="BEH91805.1"/>
    </source>
</evidence>
<feature type="domain" description="CMP/dCMP-type deaminase" evidence="9">
    <location>
        <begin position="1"/>
        <end position="114"/>
    </location>
</feature>
<evidence type="ECO:0000313" key="11">
    <source>
        <dbReference type="Proteomes" id="UP001432099"/>
    </source>
</evidence>
<reference evidence="10" key="1">
    <citation type="journal article" date="2024" name="Int. J. Syst. Evol. Microbiol.">
        <title>Turicibacter faecis sp. nov., isolated from faeces of heart failure mouse model.</title>
        <authorList>
            <person name="Imamura Y."/>
            <person name="Motooka D."/>
            <person name="Nakajima Y."/>
            <person name="Ito S."/>
            <person name="Kitakaze M."/>
            <person name="Iida T."/>
            <person name="Nakamura S."/>
        </authorList>
    </citation>
    <scope>NUCLEOTIDE SEQUENCE</scope>
    <source>
        <strain evidence="10">TC023</strain>
    </source>
</reference>
<keyword evidence="3 8" id="KW-0819">tRNA processing</keyword>
<evidence type="ECO:0000256" key="1">
    <source>
        <dbReference type="ARBA" id="ARBA00010669"/>
    </source>
</evidence>
<dbReference type="NCBIfam" id="NF008113">
    <property type="entry name" value="PRK10860.1"/>
    <property type="match status" value="1"/>
</dbReference>
<dbReference type="SUPFAM" id="SSF53927">
    <property type="entry name" value="Cytidine deaminase-like"/>
    <property type="match status" value="1"/>
</dbReference>
<dbReference type="PROSITE" id="PS51747">
    <property type="entry name" value="CYT_DCMP_DEAMINASES_2"/>
    <property type="match status" value="1"/>
</dbReference>
<comment type="subunit">
    <text evidence="2 8">Homodimer.</text>
</comment>
<feature type="binding site" evidence="8">
    <location>
        <position position="76"/>
    </location>
    <ligand>
        <name>Zn(2+)</name>
        <dbReference type="ChEBI" id="CHEBI:29105"/>
        <note>catalytic</note>
    </ligand>
</feature>
<comment type="similarity">
    <text evidence="1">Belongs to the cytidine and deoxycytidylate deaminase family. ADAT2 subfamily.</text>
</comment>
<feature type="binding site" evidence="8">
    <location>
        <position position="46"/>
    </location>
    <ligand>
        <name>Zn(2+)</name>
        <dbReference type="ChEBI" id="CHEBI:29105"/>
        <note>catalytic</note>
    </ligand>
</feature>
<dbReference type="EMBL" id="AP028127">
    <property type="protein sequence ID" value="BEH91805.1"/>
    <property type="molecule type" value="Genomic_DNA"/>
</dbReference>
<comment type="catalytic activity">
    <reaction evidence="7 8">
        <text>adenosine(34) in tRNA + H2O + H(+) = inosine(34) in tRNA + NH4(+)</text>
        <dbReference type="Rhea" id="RHEA:43168"/>
        <dbReference type="Rhea" id="RHEA-COMP:10373"/>
        <dbReference type="Rhea" id="RHEA-COMP:10374"/>
        <dbReference type="ChEBI" id="CHEBI:15377"/>
        <dbReference type="ChEBI" id="CHEBI:15378"/>
        <dbReference type="ChEBI" id="CHEBI:28938"/>
        <dbReference type="ChEBI" id="CHEBI:74411"/>
        <dbReference type="ChEBI" id="CHEBI:82852"/>
        <dbReference type="EC" id="3.5.4.33"/>
    </reaction>
</comment>
<keyword evidence="5 8" id="KW-0378">Hydrolase</keyword>
<dbReference type="EC" id="3.5.4.33" evidence="8"/>
<keyword evidence="6 8" id="KW-0862">Zinc</keyword>
<dbReference type="Proteomes" id="UP001432099">
    <property type="component" value="Chromosome"/>
</dbReference>
<dbReference type="InterPro" id="IPR016193">
    <property type="entry name" value="Cytidine_deaminase-like"/>
</dbReference>
<evidence type="ECO:0000259" key="9">
    <source>
        <dbReference type="PROSITE" id="PS51747"/>
    </source>
</evidence>
<organism evidence="10 11">
    <name type="scientific">Turicibacter faecis</name>
    <dbReference type="NCBI Taxonomy" id="2963365"/>
    <lineage>
        <taxon>Bacteria</taxon>
        <taxon>Bacillati</taxon>
        <taxon>Bacillota</taxon>
        <taxon>Erysipelotrichia</taxon>
        <taxon>Erysipelotrichales</taxon>
        <taxon>Turicibacteraceae</taxon>
        <taxon>Turicibacter</taxon>
    </lineage>
</organism>
<evidence type="ECO:0000256" key="5">
    <source>
        <dbReference type="ARBA" id="ARBA00022801"/>
    </source>
</evidence>
<dbReference type="InterPro" id="IPR028883">
    <property type="entry name" value="tRNA_aden_deaminase"/>
</dbReference>
<dbReference type="InterPro" id="IPR016192">
    <property type="entry name" value="APOBEC/CMP_deaminase_Zn-bd"/>
</dbReference>
<proteinExistence type="inferred from homology"/>
<protein>
    <recommendedName>
        <fullName evidence="8">tRNA-specific adenosine deaminase</fullName>
        <ecNumber evidence="8">3.5.4.33</ecNumber>
    </recommendedName>
</protein>
<comment type="function">
    <text evidence="8">Catalyzes the deamination of adenosine to inosine at the wobble position 34 of tRNA(Arg2).</text>
</comment>
<dbReference type="Gene3D" id="3.40.140.10">
    <property type="entry name" value="Cytidine Deaminase, domain 2"/>
    <property type="match status" value="1"/>
</dbReference>
<feature type="binding site" evidence="8">
    <location>
        <position position="79"/>
    </location>
    <ligand>
        <name>Zn(2+)</name>
        <dbReference type="ChEBI" id="CHEBI:29105"/>
        <note>catalytic</note>
    </ligand>
</feature>
<dbReference type="InterPro" id="IPR002125">
    <property type="entry name" value="CMP_dCMP_dom"/>
</dbReference>
<feature type="active site" description="Proton donor" evidence="8">
    <location>
        <position position="48"/>
    </location>
</feature>
<name>A0ABN6ZDK0_9FIRM</name>
<dbReference type="PANTHER" id="PTHR11079:SF202">
    <property type="entry name" value="TRNA-SPECIFIC ADENOSINE DEAMINASE"/>
    <property type="match status" value="1"/>
</dbReference>
<evidence type="ECO:0000256" key="4">
    <source>
        <dbReference type="ARBA" id="ARBA00022723"/>
    </source>
</evidence>
<keyword evidence="11" id="KW-1185">Reference proteome</keyword>
<evidence type="ECO:0000256" key="3">
    <source>
        <dbReference type="ARBA" id="ARBA00022694"/>
    </source>
</evidence>
<dbReference type="PANTHER" id="PTHR11079">
    <property type="entry name" value="CYTOSINE DEAMINASE FAMILY MEMBER"/>
    <property type="match status" value="1"/>
</dbReference>
<dbReference type="CDD" id="cd01285">
    <property type="entry name" value="nucleoside_deaminase"/>
    <property type="match status" value="1"/>
</dbReference>
<evidence type="ECO:0000256" key="2">
    <source>
        <dbReference type="ARBA" id="ARBA00011738"/>
    </source>
</evidence>
<evidence type="ECO:0000256" key="6">
    <source>
        <dbReference type="ARBA" id="ARBA00022833"/>
    </source>
</evidence>